<evidence type="ECO:0000256" key="6">
    <source>
        <dbReference type="ARBA" id="ARBA00022691"/>
    </source>
</evidence>
<dbReference type="STRING" id="1758689.SGUI_1424"/>
<dbReference type="EMBL" id="CP014989">
    <property type="protein sequence ID" value="ANS78820.1"/>
    <property type="molecule type" value="Genomic_DNA"/>
</dbReference>
<dbReference type="PATRIC" id="fig|1758689.4.peg.1466"/>
<evidence type="ECO:0000256" key="10">
    <source>
        <dbReference type="ARBA" id="ARBA00023158"/>
    </source>
</evidence>
<accession>A0A1B1NBK3</accession>
<dbReference type="AlphaFoldDB" id="A0A1B1NBK3"/>
<evidence type="ECO:0000256" key="2">
    <source>
        <dbReference type="ARBA" id="ARBA00009026"/>
    </source>
</evidence>
<dbReference type="SUPFAM" id="SSF53335">
    <property type="entry name" value="S-adenosyl-L-methionine-dependent methyltransferases"/>
    <property type="match status" value="1"/>
</dbReference>
<feature type="domain" description="Hen1 N-terminal" evidence="15">
    <location>
        <begin position="1"/>
        <end position="256"/>
    </location>
</feature>
<keyword evidence="4" id="KW-0489">Methyltransferase</keyword>
<keyword evidence="8" id="KW-0460">Magnesium</keyword>
<evidence type="ECO:0000256" key="13">
    <source>
        <dbReference type="SAM" id="MobiDB-lite"/>
    </source>
</evidence>
<evidence type="ECO:0000313" key="16">
    <source>
        <dbReference type="EMBL" id="ANS78820.1"/>
    </source>
</evidence>
<proteinExistence type="inferred from homology"/>
<sequence length="502" mass="54799">MLLTLTSTAPQAPDLGFLLHKHPDRVQQVELPAARASIFYPEASPERCTVALLLDVDPVALVRGSRHGGGRPGRGGPEAAQLSTYVNDRPWAASSLLAVALGKAFKTALNGRCDARPDLVDEPLPLTVRLPALPARGRSEDASGMPLVRRLFAPLGWEVSGRSTPLGAQMADWGDAPYVDVELAGRHRLADALAHLYVLLPVLDEAKHYWVSADEVDKLLRRGQTWLPGHPDRELITRRYLGVRRRFVDDALDRLAALDDQVAPSEQVPGAGGASTGGVPTTDAAGPEEVPRGPLRQQRLDTVLAVLREVGARRVVDLGCGEGACLSALLADPAFTQILGVDVSARELVRAEGRLGLDDPGRLPDQQRARIRLRQSSAVYRDEELAGYDAMLLVEVVEHVDPERLPDLEASVFGASRPRNVVLTTPNAEHNVRYGIPQGQFRHPDHRFEWTRTELRAWAEGVAGRHGYHVELRPVGEDYPEVGPPTQLALFTREDLAQEDQA</sequence>
<dbReference type="InterPro" id="IPR038546">
    <property type="entry name" value="Hen1_N_sf"/>
</dbReference>
<evidence type="ECO:0000259" key="14">
    <source>
        <dbReference type="Pfam" id="PF08242"/>
    </source>
</evidence>
<dbReference type="Gene3D" id="3.30.1610.20">
    <property type="entry name" value="Hen1, N-terminal domain"/>
    <property type="match status" value="1"/>
</dbReference>
<comment type="similarity">
    <text evidence="2">Belongs to the methyltransferase superfamily. HEN1 family.</text>
</comment>
<protein>
    <recommendedName>
        <fullName evidence="3">Small RNA 2'-O-methyltransferase</fullName>
        <ecNumber evidence="11">2.1.1.386</ecNumber>
    </recommendedName>
</protein>
<evidence type="ECO:0000256" key="9">
    <source>
        <dbReference type="ARBA" id="ARBA00022884"/>
    </source>
</evidence>
<dbReference type="InterPro" id="IPR013217">
    <property type="entry name" value="Methyltransf_12"/>
</dbReference>
<dbReference type="InterPro" id="IPR024740">
    <property type="entry name" value="Hen1_N"/>
</dbReference>
<gene>
    <name evidence="16" type="ORF">SGUI_1424</name>
</gene>
<dbReference type="PANTHER" id="PTHR21404:SF3">
    <property type="entry name" value="SMALL RNA 2'-O-METHYLTRANSFERASE"/>
    <property type="match status" value="1"/>
</dbReference>
<evidence type="ECO:0000256" key="8">
    <source>
        <dbReference type="ARBA" id="ARBA00022842"/>
    </source>
</evidence>
<reference evidence="16 17" key="1">
    <citation type="submission" date="2016-03" db="EMBL/GenBank/DDBJ databases">
        <title>Shallow-sea hydrothermal system.</title>
        <authorList>
            <person name="Tang K."/>
        </authorList>
    </citation>
    <scope>NUCLEOTIDE SEQUENCE [LARGE SCALE GENOMIC DNA]</scope>
    <source>
        <strain evidence="16 17">JLT9</strain>
    </source>
</reference>
<dbReference type="Proteomes" id="UP000092482">
    <property type="component" value="Chromosome"/>
</dbReference>
<evidence type="ECO:0000313" key="17">
    <source>
        <dbReference type="Proteomes" id="UP000092482"/>
    </source>
</evidence>
<dbReference type="CDD" id="cd02440">
    <property type="entry name" value="AdoMet_MTases"/>
    <property type="match status" value="1"/>
</dbReference>
<dbReference type="GO" id="GO:0031047">
    <property type="term" value="P:regulatory ncRNA-mediated gene silencing"/>
    <property type="evidence" value="ECO:0007669"/>
    <property type="project" value="UniProtKB-KW"/>
</dbReference>
<dbReference type="GO" id="GO:0046872">
    <property type="term" value="F:metal ion binding"/>
    <property type="evidence" value="ECO:0007669"/>
    <property type="project" value="UniProtKB-KW"/>
</dbReference>
<dbReference type="NCBIfam" id="TIGR04074">
    <property type="entry name" value="bacter_Hen1"/>
    <property type="match status" value="1"/>
</dbReference>
<dbReference type="Pfam" id="PF08242">
    <property type="entry name" value="Methyltransf_12"/>
    <property type="match status" value="1"/>
</dbReference>
<dbReference type="PANTHER" id="PTHR21404">
    <property type="entry name" value="HEN1"/>
    <property type="match status" value="1"/>
</dbReference>
<keyword evidence="5" id="KW-0808">Transferase</keyword>
<evidence type="ECO:0000256" key="4">
    <source>
        <dbReference type="ARBA" id="ARBA00022603"/>
    </source>
</evidence>
<organism evidence="16 17">
    <name type="scientific">Serinicoccus hydrothermalis</name>
    <dbReference type="NCBI Taxonomy" id="1758689"/>
    <lineage>
        <taxon>Bacteria</taxon>
        <taxon>Bacillati</taxon>
        <taxon>Actinomycetota</taxon>
        <taxon>Actinomycetes</taxon>
        <taxon>Micrococcales</taxon>
        <taxon>Ornithinimicrobiaceae</taxon>
        <taxon>Serinicoccus</taxon>
    </lineage>
</organism>
<evidence type="ECO:0000256" key="3">
    <source>
        <dbReference type="ARBA" id="ARBA00021330"/>
    </source>
</evidence>
<comment type="cofactor">
    <cofactor evidence="1">
        <name>Mg(2+)</name>
        <dbReference type="ChEBI" id="CHEBI:18420"/>
    </cofactor>
</comment>
<keyword evidence="6" id="KW-0949">S-adenosyl-L-methionine</keyword>
<dbReference type="InterPro" id="IPR029063">
    <property type="entry name" value="SAM-dependent_MTases_sf"/>
</dbReference>
<name>A0A1B1NBK3_9MICO</name>
<dbReference type="OrthoDB" id="626362at2"/>
<feature type="domain" description="Methyltransferase type 12" evidence="14">
    <location>
        <begin position="316"/>
        <end position="403"/>
    </location>
</feature>
<evidence type="ECO:0000256" key="7">
    <source>
        <dbReference type="ARBA" id="ARBA00022723"/>
    </source>
</evidence>
<evidence type="ECO:0000256" key="1">
    <source>
        <dbReference type="ARBA" id="ARBA00001946"/>
    </source>
</evidence>
<keyword evidence="9" id="KW-0694">RNA-binding</keyword>
<dbReference type="GO" id="GO:0090486">
    <property type="term" value="F:small RNA 2'-O-methyltransferase activity"/>
    <property type="evidence" value="ECO:0007669"/>
    <property type="project" value="UniProtKB-EC"/>
</dbReference>
<evidence type="ECO:0000256" key="11">
    <source>
        <dbReference type="ARBA" id="ARBA00035025"/>
    </source>
</evidence>
<comment type="catalytic activity">
    <reaction evidence="12">
        <text>small RNA 3'-end nucleotide + S-adenosyl-L-methionine = small RNA 3'-end 2'-O-methylnucleotide + S-adenosyl-L-homocysteine + H(+)</text>
        <dbReference type="Rhea" id="RHEA:37887"/>
        <dbReference type="Rhea" id="RHEA-COMP:10415"/>
        <dbReference type="Rhea" id="RHEA-COMP:10416"/>
        <dbReference type="ChEBI" id="CHEBI:15378"/>
        <dbReference type="ChEBI" id="CHEBI:57856"/>
        <dbReference type="ChEBI" id="CHEBI:59789"/>
        <dbReference type="ChEBI" id="CHEBI:74896"/>
        <dbReference type="ChEBI" id="CHEBI:74898"/>
        <dbReference type="EC" id="2.1.1.386"/>
    </reaction>
</comment>
<keyword evidence="7" id="KW-0479">Metal-binding</keyword>
<dbReference type="Pfam" id="PF12623">
    <property type="entry name" value="Hen1_L"/>
    <property type="match status" value="1"/>
</dbReference>
<evidence type="ECO:0000256" key="12">
    <source>
        <dbReference type="ARBA" id="ARBA00048418"/>
    </source>
</evidence>
<evidence type="ECO:0000259" key="15">
    <source>
        <dbReference type="Pfam" id="PF12623"/>
    </source>
</evidence>
<evidence type="ECO:0000256" key="5">
    <source>
        <dbReference type="ARBA" id="ARBA00022679"/>
    </source>
</evidence>
<dbReference type="GO" id="GO:0001510">
    <property type="term" value="P:RNA methylation"/>
    <property type="evidence" value="ECO:0007669"/>
    <property type="project" value="InterPro"/>
</dbReference>
<keyword evidence="17" id="KW-1185">Reference proteome</keyword>
<dbReference type="RefSeq" id="WP_066638149.1">
    <property type="nucleotide sequence ID" value="NZ_CP014989.1"/>
</dbReference>
<dbReference type="Gene3D" id="3.40.50.150">
    <property type="entry name" value="Vaccinia Virus protein VP39"/>
    <property type="match status" value="1"/>
</dbReference>
<feature type="region of interest" description="Disordered" evidence="13">
    <location>
        <begin position="263"/>
        <end position="292"/>
    </location>
</feature>
<dbReference type="InterPro" id="IPR026610">
    <property type="entry name" value="Hen1"/>
</dbReference>
<dbReference type="GO" id="GO:0003723">
    <property type="term" value="F:RNA binding"/>
    <property type="evidence" value="ECO:0007669"/>
    <property type="project" value="UniProtKB-KW"/>
</dbReference>
<dbReference type="KEGG" id="serj:SGUI_1424"/>
<keyword evidence="10" id="KW-0943">RNA-mediated gene silencing</keyword>
<dbReference type="InterPro" id="IPR024026">
    <property type="entry name" value="3'-RNA_MeTfrase_Hen1_bac"/>
</dbReference>
<dbReference type="EC" id="2.1.1.386" evidence="11"/>